<sequence length="239" mass="26731">MALYVVVTGREDKSADLQTRHSDPGGGGGGGTKTHSLRQKRCSASVGQPQLPPHLPPNHGSNMGQHNKGYFPSGNLGPRPLHGKLEAIHSCVQALQRDQGQPQLWEQLGEIYESEQDCEEAVHCYQNAARYQRDYGSYGEMHARIGRLQQTQLWNFHSGSSHHRSKALPPLQQVWNLLHLEKRNFSSKRNPQLKRPGPPMEPPVVQPIPPVQHPPHPGHVEEMPAPMKRRRSSSPDQVL</sequence>
<protein>
    <recommendedName>
        <fullName evidence="4">[histone H3]-trimethyl-L-lysine(27) demethylase</fullName>
        <ecNumber evidence="4">1.14.11.68</ecNumber>
    </recommendedName>
</protein>
<dbReference type="SUPFAM" id="SSF48452">
    <property type="entry name" value="TPR-like"/>
    <property type="match status" value="1"/>
</dbReference>
<evidence type="ECO:0000256" key="3">
    <source>
        <dbReference type="ARBA" id="ARBA00034483"/>
    </source>
</evidence>
<evidence type="ECO:0000256" key="1">
    <source>
        <dbReference type="ARBA" id="ARBA00004123"/>
    </source>
</evidence>
<name>A0ABQ7T9J6_PHRPL</name>
<accession>A0ABQ7T9J6</accession>
<feature type="region of interest" description="Disordered" evidence="7">
    <location>
        <begin position="8"/>
        <end position="78"/>
    </location>
</feature>
<reference evidence="8 9" key="1">
    <citation type="journal article" date="2022" name="Gigascience">
        <title>A chromosome-level genome assembly and annotation of the desert horned lizard, Phrynosoma platyrhinos, provides insight into chromosomal rearrangements among reptiles.</title>
        <authorList>
            <person name="Koochekian N."/>
            <person name="Ascanio A."/>
            <person name="Farleigh K."/>
            <person name="Card D.C."/>
            <person name="Schield D.R."/>
            <person name="Castoe T.A."/>
            <person name="Jezkova T."/>
        </authorList>
    </citation>
    <scope>NUCLEOTIDE SEQUENCE [LARGE SCALE GENOMIC DNA]</scope>
    <source>
        <strain evidence="8">NK-2021</strain>
    </source>
</reference>
<evidence type="ECO:0000256" key="5">
    <source>
        <dbReference type="ARBA" id="ARBA00048695"/>
    </source>
</evidence>
<feature type="repeat" description="TPR" evidence="6">
    <location>
        <begin position="102"/>
        <end position="135"/>
    </location>
</feature>
<dbReference type="PANTHER" id="PTHR14017">
    <property type="entry name" value="LYSINE-SPECIFIC DEMETHYLASE"/>
    <property type="match status" value="1"/>
</dbReference>
<evidence type="ECO:0000256" key="7">
    <source>
        <dbReference type="SAM" id="MobiDB-lite"/>
    </source>
</evidence>
<organism evidence="8 9">
    <name type="scientific">Phrynosoma platyrhinos</name>
    <name type="common">Desert horned lizard</name>
    <dbReference type="NCBI Taxonomy" id="52577"/>
    <lineage>
        <taxon>Eukaryota</taxon>
        <taxon>Metazoa</taxon>
        <taxon>Chordata</taxon>
        <taxon>Craniata</taxon>
        <taxon>Vertebrata</taxon>
        <taxon>Euteleostomi</taxon>
        <taxon>Lepidosauria</taxon>
        <taxon>Squamata</taxon>
        <taxon>Bifurcata</taxon>
        <taxon>Unidentata</taxon>
        <taxon>Episquamata</taxon>
        <taxon>Toxicofera</taxon>
        <taxon>Iguania</taxon>
        <taxon>Phrynosomatidae</taxon>
        <taxon>Phrynosomatinae</taxon>
        <taxon>Phrynosoma</taxon>
    </lineage>
</organism>
<dbReference type="InterPro" id="IPR011990">
    <property type="entry name" value="TPR-like_helical_dom_sf"/>
</dbReference>
<comment type="similarity">
    <text evidence="3">Belongs to the UTX family.</text>
</comment>
<keyword evidence="9" id="KW-1185">Reference proteome</keyword>
<dbReference type="Proteomes" id="UP000826234">
    <property type="component" value="Unassembled WGS sequence"/>
</dbReference>
<comment type="catalytic activity">
    <reaction evidence="5">
        <text>N(6),N(6),N(6)-trimethyl-L-lysyl(27)-[histone H3] + 2 2-oxoglutarate + 2 O2 = N(6)-methyl-L-lysyl(27)-[histone H3] + 2 formaldehyde + 2 succinate + 2 CO2</text>
        <dbReference type="Rhea" id="RHEA:60224"/>
        <dbReference type="Rhea" id="RHEA-COMP:15535"/>
        <dbReference type="Rhea" id="RHEA-COMP:15544"/>
        <dbReference type="ChEBI" id="CHEBI:15379"/>
        <dbReference type="ChEBI" id="CHEBI:16526"/>
        <dbReference type="ChEBI" id="CHEBI:16810"/>
        <dbReference type="ChEBI" id="CHEBI:16842"/>
        <dbReference type="ChEBI" id="CHEBI:30031"/>
        <dbReference type="ChEBI" id="CHEBI:61929"/>
        <dbReference type="ChEBI" id="CHEBI:61961"/>
        <dbReference type="EC" id="1.14.11.68"/>
    </reaction>
</comment>
<gene>
    <name evidence="8" type="ORF">JD844_000882</name>
</gene>
<comment type="caution">
    <text evidence="8">The sequence shown here is derived from an EMBL/GenBank/DDBJ whole genome shotgun (WGS) entry which is preliminary data.</text>
</comment>
<evidence type="ECO:0000313" key="9">
    <source>
        <dbReference type="Proteomes" id="UP000826234"/>
    </source>
</evidence>
<feature type="region of interest" description="Disordered" evidence="7">
    <location>
        <begin position="187"/>
        <end position="239"/>
    </location>
</feature>
<feature type="compositionally biased region" description="Basic and acidic residues" evidence="7">
    <location>
        <begin position="9"/>
        <end position="23"/>
    </location>
</feature>
<dbReference type="InterPro" id="IPR019734">
    <property type="entry name" value="TPR_rpt"/>
</dbReference>
<dbReference type="EC" id="1.14.11.68" evidence="4"/>
<feature type="compositionally biased region" description="Pro residues" evidence="7">
    <location>
        <begin position="196"/>
        <end position="217"/>
    </location>
</feature>
<comment type="subcellular location">
    <subcellularLocation>
        <location evidence="1">Nucleus</location>
    </subcellularLocation>
</comment>
<keyword evidence="6" id="KW-0802">TPR repeat</keyword>
<proteinExistence type="inferred from homology"/>
<dbReference type="Gene3D" id="1.25.40.10">
    <property type="entry name" value="Tetratricopeptide repeat domain"/>
    <property type="match status" value="1"/>
</dbReference>
<dbReference type="PROSITE" id="PS50005">
    <property type="entry name" value="TPR"/>
    <property type="match status" value="1"/>
</dbReference>
<evidence type="ECO:0000256" key="2">
    <source>
        <dbReference type="ARBA" id="ARBA00023242"/>
    </source>
</evidence>
<evidence type="ECO:0000313" key="8">
    <source>
        <dbReference type="EMBL" id="KAH0626111.1"/>
    </source>
</evidence>
<keyword evidence="2" id="KW-0539">Nucleus</keyword>
<evidence type="ECO:0000256" key="4">
    <source>
        <dbReference type="ARBA" id="ARBA00034525"/>
    </source>
</evidence>
<dbReference type="EMBL" id="JAIPUX010000521">
    <property type="protein sequence ID" value="KAH0626111.1"/>
    <property type="molecule type" value="Genomic_DNA"/>
</dbReference>
<evidence type="ECO:0000256" key="6">
    <source>
        <dbReference type="PROSITE-ProRule" id="PRU00339"/>
    </source>
</evidence>
<dbReference type="InterPro" id="IPR051630">
    <property type="entry name" value="Corepressor-Demethylase"/>
</dbReference>
<dbReference type="PANTHER" id="PTHR14017:SF5">
    <property type="entry name" value="LYSINE-SPECIFIC DEMETHYLASE 6B"/>
    <property type="match status" value="1"/>
</dbReference>